<organism evidence="2 3">
    <name type="scientific">Streptomyces spongiae</name>
    <dbReference type="NCBI Taxonomy" id="565072"/>
    <lineage>
        <taxon>Bacteria</taxon>
        <taxon>Bacillati</taxon>
        <taxon>Actinomycetota</taxon>
        <taxon>Actinomycetes</taxon>
        <taxon>Kitasatosporales</taxon>
        <taxon>Streptomycetaceae</taxon>
        <taxon>Streptomyces</taxon>
    </lineage>
</organism>
<dbReference type="SMART" id="SM00923">
    <property type="entry name" value="MbtH"/>
    <property type="match status" value="1"/>
</dbReference>
<dbReference type="PANTHER" id="PTHR38444">
    <property type="entry name" value="ENTEROBACTIN BIOSYNTHESIS PROTEIN YBDZ"/>
    <property type="match status" value="1"/>
</dbReference>
<dbReference type="EMBL" id="VJZC01000400">
    <property type="protein sequence ID" value="MPY62332.1"/>
    <property type="molecule type" value="Genomic_DNA"/>
</dbReference>
<dbReference type="InterPro" id="IPR037407">
    <property type="entry name" value="MLP_fam"/>
</dbReference>
<keyword evidence="3" id="KW-1185">Reference proteome</keyword>
<sequence length="77" mass="8628">MGNSFEDPEAKYLAIINGERQYSLWPKGIPVPSGWSIAHPEDSRSSSLAYIDKHWIDMRPRTMIEAPTNAGPISRAD</sequence>
<accession>A0A5N8XSE6</accession>
<dbReference type="PANTHER" id="PTHR38444:SF1">
    <property type="entry name" value="ENTEROBACTIN BIOSYNTHESIS PROTEIN YBDZ"/>
    <property type="match status" value="1"/>
</dbReference>
<feature type="domain" description="MbtH-like" evidence="1">
    <location>
        <begin position="3"/>
        <end position="53"/>
    </location>
</feature>
<proteinExistence type="predicted"/>
<protein>
    <submittedName>
        <fullName evidence="2">MbtH family NRPS accessory protein</fullName>
    </submittedName>
</protein>
<dbReference type="InterPro" id="IPR038020">
    <property type="entry name" value="MbtH-like_sf"/>
</dbReference>
<dbReference type="Proteomes" id="UP000400924">
    <property type="component" value="Unassembled WGS sequence"/>
</dbReference>
<dbReference type="AlphaFoldDB" id="A0A5N8XSE6"/>
<evidence type="ECO:0000259" key="1">
    <source>
        <dbReference type="SMART" id="SM00923"/>
    </source>
</evidence>
<dbReference type="Gene3D" id="3.90.820.10">
    <property type="entry name" value="Structural Genomics, Unknown Function 30-nov-00 1gh9 Mol_id"/>
    <property type="match status" value="1"/>
</dbReference>
<gene>
    <name evidence="2" type="ORF">FNH08_35865</name>
</gene>
<dbReference type="GO" id="GO:0019290">
    <property type="term" value="P:siderophore biosynthetic process"/>
    <property type="evidence" value="ECO:0007669"/>
    <property type="project" value="TreeGrafter"/>
</dbReference>
<evidence type="ECO:0000313" key="3">
    <source>
        <dbReference type="Proteomes" id="UP000400924"/>
    </source>
</evidence>
<dbReference type="OrthoDB" id="7584480at2"/>
<dbReference type="RefSeq" id="WP_152775705.1">
    <property type="nucleotide sequence ID" value="NZ_VJZC01000400.1"/>
</dbReference>
<dbReference type="Pfam" id="PF03621">
    <property type="entry name" value="MbtH"/>
    <property type="match status" value="1"/>
</dbReference>
<evidence type="ECO:0000313" key="2">
    <source>
        <dbReference type="EMBL" id="MPY62332.1"/>
    </source>
</evidence>
<dbReference type="InterPro" id="IPR005153">
    <property type="entry name" value="MbtH-like_dom"/>
</dbReference>
<dbReference type="GO" id="GO:0005829">
    <property type="term" value="C:cytosol"/>
    <property type="evidence" value="ECO:0007669"/>
    <property type="project" value="TreeGrafter"/>
</dbReference>
<name>A0A5N8XSE6_9ACTN</name>
<reference evidence="2 3" key="1">
    <citation type="submission" date="2019-07" db="EMBL/GenBank/DDBJ databases">
        <title>New species of Amycolatopsis and Streptomyces.</title>
        <authorList>
            <person name="Duangmal K."/>
            <person name="Teo W.F.A."/>
            <person name="Lipun K."/>
        </authorList>
    </citation>
    <scope>NUCLEOTIDE SEQUENCE [LARGE SCALE GENOMIC DNA]</scope>
    <source>
        <strain evidence="2 3">NBRC 106415</strain>
    </source>
</reference>
<comment type="caution">
    <text evidence="2">The sequence shown here is derived from an EMBL/GenBank/DDBJ whole genome shotgun (WGS) entry which is preliminary data.</text>
</comment>
<dbReference type="SUPFAM" id="SSF160582">
    <property type="entry name" value="MbtH-like"/>
    <property type="match status" value="1"/>
</dbReference>